<dbReference type="InterPro" id="IPR016162">
    <property type="entry name" value="Ald_DH_N"/>
</dbReference>
<gene>
    <name evidence="3" type="primary">xylC</name>
    <name evidence="3" type="ORF">OJF2_24070</name>
</gene>
<keyword evidence="1 3" id="KW-0560">Oxidoreductase</keyword>
<dbReference type="Pfam" id="PF00171">
    <property type="entry name" value="Aldedh"/>
    <property type="match status" value="1"/>
</dbReference>
<dbReference type="InterPro" id="IPR015590">
    <property type="entry name" value="Aldehyde_DH_dom"/>
</dbReference>
<dbReference type="InterPro" id="IPR016163">
    <property type="entry name" value="Ald_DH_C"/>
</dbReference>
<name>A0A5B9W1J5_9BACT</name>
<dbReference type="Gene3D" id="3.40.309.10">
    <property type="entry name" value="Aldehyde Dehydrogenase, Chain A, domain 2"/>
    <property type="match status" value="1"/>
</dbReference>
<dbReference type="OrthoDB" id="9812625at2"/>
<evidence type="ECO:0000313" key="4">
    <source>
        <dbReference type="Proteomes" id="UP000324233"/>
    </source>
</evidence>
<keyword evidence="4" id="KW-1185">Reference proteome</keyword>
<protein>
    <submittedName>
        <fullName evidence="3">Benzaldehyde dehydrogenase [NAD(+)]</fullName>
        <ecNumber evidence="3">1.2.1.28</ecNumber>
    </submittedName>
</protein>
<dbReference type="Gene3D" id="3.40.605.10">
    <property type="entry name" value="Aldehyde Dehydrogenase, Chain A, domain 1"/>
    <property type="match status" value="1"/>
</dbReference>
<proteinExistence type="predicted"/>
<dbReference type="Proteomes" id="UP000324233">
    <property type="component" value="Chromosome"/>
</dbReference>
<dbReference type="EMBL" id="CP042997">
    <property type="protein sequence ID" value="QEH33875.1"/>
    <property type="molecule type" value="Genomic_DNA"/>
</dbReference>
<feature type="domain" description="Aldehyde dehydrogenase" evidence="2">
    <location>
        <begin position="8"/>
        <end position="462"/>
    </location>
</feature>
<dbReference type="GO" id="GO:0018479">
    <property type="term" value="F:benzaldehyde dehydrogenase (NAD+) activity"/>
    <property type="evidence" value="ECO:0007669"/>
    <property type="project" value="UniProtKB-EC"/>
</dbReference>
<dbReference type="KEGG" id="agv:OJF2_24070"/>
<dbReference type="PANTHER" id="PTHR11699">
    <property type="entry name" value="ALDEHYDE DEHYDROGENASE-RELATED"/>
    <property type="match status" value="1"/>
</dbReference>
<reference evidence="3 4" key="1">
    <citation type="submission" date="2019-08" db="EMBL/GenBank/DDBJ databases">
        <title>Deep-cultivation of Planctomycetes and their phenomic and genomic characterization uncovers novel biology.</title>
        <authorList>
            <person name="Wiegand S."/>
            <person name="Jogler M."/>
            <person name="Boedeker C."/>
            <person name="Pinto D."/>
            <person name="Vollmers J."/>
            <person name="Rivas-Marin E."/>
            <person name="Kohn T."/>
            <person name="Peeters S.H."/>
            <person name="Heuer A."/>
            <person name="Rast P."/>
            <person name="Oberbeckmann S."/>
            <person name="Bunk B."/>
            <person name="Jeske O."/>
            <person name="Meyerdierks A."/>
            <person name="Storesund J.E."/>
            <person name="Kallscheuer N."/>
            <person name="Luecker S."/>
            <person name="Lage O.M."/>
            <person name="Pohl T."/>
            <person name="Merkel B.J."/>
            <person name="Hornburger P."/>
            <person name="Mueller R.-W."/>
            <person name="Bruemmer F."/>
            <person name="Labrenz M."/>
            <person name="Spormann A.M."/>
            <person name="Op den Camp H."/>
            <person name="Overmann J."/>
            <person name="Amann R."/>
            <person name="Jetten M.S.M."/>
            <person name="Mascher T."/>
            <person name="Medema M.H."/>
            <person name="Devos D.P."/>
            <person name="Kaster A.-K."/>
            <person name="Ovreas L."/>
            <person name="Rohde M."/>
            <person name="Galperin M.Y."/>
            <person name="Jogler C."/>
        </authorList>
    </citation>
    <scope>NUCLEOTIDE SEQUENCE [LARGE SCALE GENOMIC DNA]</scope>
    <source>
        <strain evidence="3 4">OJF2</strain>
    </source>
</reference>
<evidence type="ECO:0000259" key="2">
    <source>
        <dbReference type="Pfam" id="PF00171"/>
    </source>
</evidence>
<organism evidence="3 4">
    <name type="scientific">Aquisphaera giovannonii</name>
    <dbReference type="NCBI Taxonomy" id="406548"/>
    <lineage>
        <taxon>Bacteria</taxon>
        <taxon>Pseudomonadati</taxon>
        <taxon>Planctomycetota</taxon>
        <taxon>Planctomycetia</taxon>
        <taxon>Isosphaerales</taxon>
        <taxon>Isosphaeraceae</taxon>
        <taxon>Aquisphaera</taxon>
    </lineage>
</organism>
<dbReference type="EC" id="1.2.1.28" evidence="3"/>
<evidence type="ECO:0000256" key="1">
    <source>
        <dbReference type="ARBA" id="ARBA00023002"/>
    </source>
</evidence>
<dbReference type="AlphaFoldDB" id="A0A5B9W1J5"/>
<dbReference type="SUPFAM" id="SSF53720">
    <property type="entry name" value="ALDH-like"/>
    <property type="match status" value="1"/>
</dbReference>
<dbReference type="InterPro" id="IPR016161">
    <property type="entry name" value="Ald_DH/histidinol_DH"/>
</dbReference>
<dbReference type="RefSeq" id="WP_148593872.1">
    <property type="nucleotide sequence ID" value="NZ_CP042997.1"/>
</dbReference>
<evidence type="ECO:0000313" key="3">
    <source>
        <dbReference type="EMBL" id="QEH33875.1"/>
    </source>
</evidence>
<sequence>MSILSEDTLITTNPATGARVGSRAATPTSEVEAIVRRAGEAQAGWQDRPWKERRAALTRWRRILSRDRGRWADLIRDEIGKPRVEAMAGDVLPTLDGLRWTERYAGRLLRGSTVGPSWQRMLLIGVARQRPIPFGVVGIIGTWNYPLFLNATAIAQALAAGNAVVWKPSELATATGMLLQEGIDEAGFPTGLVAPVFGGADVGRALIDAGIRKAVFTGGVAGGRRVLAACGELGIPAVAELSGFDPAIVLPDAPLGSTASCIAWAAFVGCGQTCVAVKRVYVVGDPRPWAEELAAAANALRVGDPSREGTDVGPMITDGARARFDDMIKAAVRAGARVIAGGEAPGGPGWFYRPTVLLGETPDAEAALAGAFGPVVLVRGVPDADSAVAAANASEFALGASVWGKDRTAARAVARRLLAGSVSINDAVTPTAHAGAPFGGFRSSGYGRTHGAEGLREFVQMSATFERPAGGFRPQLYPYGKTRMVKRMLDFYCRLFHPAA</sequence>
<accession>A0A5B9W1J5</accession>